<feature type="domain" description="Ferrous iron transporter FeoA-like" evidence="2">
    <location>
        <begin position="5"/>
        <end position="81"/>
    </location>
</feature>
<dbReference type="PANTHER" id="PTHR42954">
    <property type="entry name" value="FE(2+) TRANSPORT PROTEIN A"/>
    <property type="match status" value="1"/>
</dbReference>
<dbReference type="Proteomes" id="UP000661006">
    <property type="component" value="Unassembled WGS sequence"/>
</dbReference>
<reference evidence="3" key="1">
    <citation type="submission" date="2020-04" db="EMBL/GenBank/DDBJ databases">
        <authorList>
            <person name="Sombolestani A."/>
        </authorList>
    </citation>
    <scope>NUCLEOTIDE SEQUENCE</scope>
    <source>
        <strain evidence="3">R71697</strain>
    </source>
</reference>
<organism evidence="3 4">
    <name type="scientific">Gluconobacter japonicus</name>
    <dbReference type="NCBI Taxonomy" id="376620"/>
    <lineage>
        <taxon>Bacteria</taxon>
        <taxon>Pseudomonadati</taxon>
        <taxon>Pseudomonadota</taxon>
        <taxon>Alphaproteobacteria</taxon>
        <taxon>Acetobacterales</taxon>
        <taxon>Acetobacteraceae</taxon>
        <taxon>Gluconobacter</taxon>
    </lineage>
</organism>
<reference evidence="3" key="2">
    <citation type="submission" date="2020-11" db="EMBL/GenBank/DDBJ databases">
        <title>Description of novel Gluconobacter species.</title>
        <authorList>
            <person name="Cleenwerck I."/>
            <person name="Cnockaert M."/>
            <person name="Borremans W."/>
            <person name="Wieme A.D."/>
            <person name="De Vuyst L."/>
            <person name="Vandamme P."/>
        </authorList>
    </citation>
    <scope>NUCLEOTIDE SEQUENCE</scope>
    <source>
        <strain evidence="3">R71697</strain>
    </source>
</reference>
<dbReference type="SUPFAM" id="SSF50037">
    <property type="entry name" value="C-terminal domain of transcriptional repressors"/>
    <property type="match status" value="1"/>
</dbReference>
<comment type="caution">
    <text evidence="3">The sequence shown here is derived from an EMBL/GenBank/DDBJ whole genome shotgun (WGS) entry which is preliminary data.</text>
</comment>
<dbReference type="EMBL" id="JABCQN010000001">
    <property type="protein sequence ID" value="MBF0869262.1"/>
    <property type="molecule type" value="Genomic_DNA"/>
</dbReference>
<protein>
    <submittedName>
        <fullName evidence="3">Ferrous iron transport protein A</fullName>
    </submittedName>
</protein>
<dbReference type="GeneID" id="81473076"/>
<evidence type="ECO:0000313" key="4">
    <source>
        <dbReference type="Proteomes" id="UP000661006"/>
    </source>
</evidence>
<dbReference type="PANTHER" id="PTHR42954:SF2">
    <property type="entry name" value="FE(2+) TRANSPORT PROTEIN A"/>
    <property type="match status" value="1"/>
</dbReference>
<dbReference type="InterPro" id="IPR052713">
    <property type="entry name" value="FeoA"/>
</dbReference>
<accession>A0A9Q2FG50</accession>
<evidence type="ECO:0000256" key="1">
    <source>
        <dbReference type="ARBA" id="ARBA00023004"/>
    </source>
</evidence>
<dbReference type="InterPro" id="IPR008988">
    <property type="entry name" value="Transcriptional_repressor_C"/>
</dbReference>
<dbReference type="Gene3D" id="2.30.30.90">
    <property type="match status" value="1"/>
</dbReference>
<dbReference type="GO" id="GO:0046914">
    <property type="term" value="F:transition metal ion binding"/>
    <property type="evidence" value="ECO:0007669"/>
    <property type="project" value="InterPro"/>
</dbReference>
<dbReference type="Pfam" id="PF04023">
    <property type="entry name" value="FeoA"/>
    <property type="match status" value="1"/>
</dbReference>
<dbReference type="RefSeq" id="WP_026017613.1">
    <property type="nucleotide sequence ID" value="NZ_JABCQN010000001.1"/>
</dbReference>
<evidence type="ECO:0000259" key="2">
    <source>
        <dbReference type="SMART" id="SM00899"/>
    </source>
</evidence>
<dbReference type="AlphaFoldDB" id="A0A9Q2FG50"/>
<dbReference type="InterPro" id="IPR038157">
    <property type="entry name" value="FeoA_core_dom"/>
</dbReference>
<sequence>MKLMWSLDTLPKGNYAIIDRVEERTTADPISARLCELGFVPGESVKIVATGPVGADPIAVSLGTSRFALRKGEAARIMLRRAV</sequence>
<proteinExistence type="predicted"/>
<name>A0A9Q2FG50_GLUJA</name>
<keyword evidence="1" id="KW-0408">Iron</keyword>
<dbReference type="InterPro" id="IPR007167">
    <property type="entry name" value="Fe-transptr_FeoA-like"/>
</dbReference>
<evidence type="ECO:0000313" key="3">
    <source>
        <dbReference type="EMBL" id="MBF0869262.1"/>
    </source>
</evidence>
<gene>
    <name evidence="3" type="ORF">HKD32_00100</name>
</gene>
<dbReference type="SMART" id="SM00899">
    <property type="entry name" value="FeoA"/>
    <property type="match status" value="1"/>
</dbReference>